<keyword evidence="3" id="KW-0804">Transcription</keyword>
<dbReference type="Pfam" id="PF12802">
    <property type="entry name" value="MarR_2"/>
    <property type="match status" value="1"/>
</dbReference>
<reference evidence="5" key="1">
    <citation type="submission" date="2022-05" db="EMBL/GenBank/DDBJ databases">
        <authorList>
            <person name="Pankratov T."/>
        </authorList>
    </citation>
    <scope>NUCLEOTIDE SEQUENCE</scope>
    <source>
        <strain evidence="5">BP6-180914</strain>
    </source>
</reference>
<organism evidence="5 6">
    <name type="scientific">Lichenifustis flavocetrariae</name>
    <dbReference type="NCBI Taxonomy" id="2949735"/>
    <lineage>
        <taxon>Bacteria</taxon>
        <taxon>Pseudomonadati</taxon>
        <taxon>Pseudomonadota</taxon>
        <taxon>Alphaproteobacteria</taxon>
        <taxon>Hyphomicrobiales</taxon>
        <taxon>Lichenihabitantaceae</taxon>
        <taxon>Lichenifustis</taxon>
    </lineage>
</organism>
<dbReference type="EMBL" id="JAMOIM010000022">
    <property type="protein sequence ID" value="MCW6511194.1"/>
    <property type="molecule type" value="Genomic_DNA"/>
</dbReference>
<dbReference type="Proteomes" id="UP001165667">
    <property type="component" value="Unassembled WGS sequence"/>
</dbReference>
<dbReference type="InterPro" id="IPR000835">
    <property type="entry name" value="HTH_MarR-typ"/>
</dbReference>
<dbReference type="PANTHER" id="PTHR33164:SF105">
    <property type="entry name" value="TRANSCRIPTIONAL REPRESSOR PROTEIN-RELATED"/>
    <property type="match status" value="1"/>
</dbReference>
<dbReference type="InterPro" id="IPR023187">
    <property type="entry name" value="Tscrpt_reg_MarR-type_CS"/>
</dbReference>
<gene>
    <name evidence="5" type="ORF">M8523_24650</name>
</gene>
<feature type="domain" description="HTH marR-type" evidence="4">
    <location>
        <begin position="16"/>
        <end position="148"/>
    </location>
</feature>
<dbReference type="GO" id="GO:0003700">
    <property type="term" value="F:DNA-binding transcription factor activity"/>
    <property type="evidence" value="ECO:0007669"/>
    <property type="project" value="InterPro"/>
</dbReference>
<dbReference type="GO" id="GO:0003677">
    <property type="term" value="F:DNA binding"/>
    <property type="evidence" value="ECO:0007669"/>
    <property type="project" value="UniProtKB-KW"/>
</dbReference>
<comment type="caution">
    <text evidence="5">The sequence shown here is derived from an EMBL/GenBank/DDBJ whole genome shotgun (WGS) entry which is preliminary data.</text>
</comment>
<dbReference type="GO" id="GO:0006950">
    <property type="term" value="P:response to stress"/>
    <property type="evidence" value="ECO:0007669"/>
    <property type="project" value="TreeGrafter"/>
</dbReference>
<evidence type="ECO:0000256" key="3">
    <source>
        <dbReference type="ARBA" id="ARBA00023163"/>
    </source>
</evidence>
<evidence type="ECO:0000313" key="6">
    <source>
        <dbReference type="Proteomes" id="UP001165667"/>
    </source>
</evidence>
<keyword evidence="2" id="KW-0238">DNA-binding</keyword>
<evidence type="ECO:0000256" key="1">
    <source>
        <dbReference type="ARBA" id="ARBA00023015"/>
    </source>
</evidence>
<evidence type="ECO:0000256" key="2">
    <source>
        <dbReference type="ARBA" id="ARBA00023125"/>
    </source>
</evidence>
<dbReference type="Gene3D" id="1.10.10.10">
    <property type="entry name" value="Winged helix-like DNA-binding domain superfamily/Winged helix DNA-binding domain"/>
    <property type="match status" value="1"/>
</dbReference>
<keyword evidence="1" id="KW-0805">Transcription regulation</keyword>
<dbReference type="InterPro" id="IPR036388">
    <property type="entry name" value="WH-like_DNA-bd_sf"/>
</dbReference>
<sequence length="149" mass="16756">MEQDRLTFEGTWMVAEKCLCTNVQRAARSIGRRFDEAFRPLDLTNWQFTLLVALNRPEPPTINVLAKDLAIDRTTITGSLKPLERRGLVSIKQDATDKRARRVELTEAGSELLQQAYAIWKQVEGAVERDLAIDDIDGFRAGLRAATAV</sequence>
<dbReference type="PROSITE" id="PS50995">
    <property type="entry name" value="HTH_MARR_2"/>
    <property type="match status" value="1"/>
</dbReference>
<dbReference type="PANTHER" id="PTHR33164">
    <property type="entry name" value="TRANSCRIPTIONAL REGULATOR, MARR FAMILY"/>
    <property type="match status" value="1"/>
</dbReference>
<dbReference type="AlphaFoldDB" id="A0AA42CL30"/>
<name>A0AA42CL30_9HYPH</name>
<protein>
    <submittedName>
        <fullName evidence="5">MarR family transcriptional regulator</fullName>
    </submittedName>
</protein>
<keyword evidence="6" id="KW-1185">Reference proteome</keyword>
<dbReference type="SUPFAM" id="SSF46785">
    <property type="entry name" value="Winged helix' DNA-binding domain"/>
    <property type="match status" value="1"/>
</dbReference>
<dbReference type="SMART" id="SM00347">
    <property type="entry name" value="HTH_MARR"/>
    <property type="match status" value="1"/>
</dbReference>
<dbReference type="PROSITE" id="PS01117">
    <property type="entry name" value="HTH_MARR_1"/>
    <property type="match status" value="1"/>
</dbReference>
<evidence type="ECO:0000313" key="5">
    <source>
        <dbReference type="EMBL" id="MCW6511194.1"/>
    </source>
</evidence>
<evidence type="ECO:0000259" key="4">
    <source>
        <dbReference type="PROSITE" id="PS50995"/>
    </source>
</evidence>
<dbReference type="InterPro" id="IPR036390">
    <property type="entry name" value="WH_DNA-bd_sf"/>
</dbReference>
<dbReference type="InterPro" id="IPR039422">
    <property type="entry name" value="MarR/SlyA-like"/>
</dbReference>
<dbReference type="PRINTS" id="PR00598">
    <property type="entry name" value="HTHMARR"/>
</dbReference>
<accession>A0AA42CL30</accession>
<dbReference type="RefSeq" id="WP_282587573.1">
    <property type="nucleotide sequence ID" value="NZ_JAMOIM010000022.1"/>
</dbReference>
<proteinExistence type="predicted"/>